<protein>
    <submittedName>
        <fullName evidence="3">Nucleosidase</fullName>
    </submittedName>
</protein>
<feature type="region of interest" description="Disordered" evidence="1">
    <location>
        <begin position="193"/>
        <end position="216"/>
    </location>
</feature>
<evidence type="ECO:0000313" key="4">
    <source>
        <dbReference type="Proteomes" id="UP000270616"/>
    </source>
</evidence>
<keyword evidence="4" id="KW-1185">Reference proteome</keyword>
<organism evidence="3 4">
    <name type="scientific">Kocuria soli</name>
    <dbReference type="NCBI Taxonomy" id="2485125"/>
    <lineage>
        <taxon>Bacteria</taxon>
        <taxon>Bacillati</taxon>
        <taxon>Actinomycetota</taxon>
        <taxon>Actinomycetes</taxon>
        <taxon>Micrococcales</taxon>
        <taxon>Micrococcaceae</taxon>
        <taxon>Kocuria</taxon>
    </lineage>
</organism>
<dbReference type="OrthoDB" id="3852236at2"/>
<dbReference type="Pfam" id="PF01048">
    <property type="entry name" value="PNP_UDP_1"/>
    <property type="match status" value="1"/>
</dbReference>
<dbReference type="GO" id="GO:0009116">
    <property type="term" value="P:nucleoside metabolic process"/>
    <property type="evidence" value="ECO:0007669"/>
    <property type="project" value="InterPro"/>
</dbReference>
<dbReference type="NCBIfam" id="NF004168">
    <property type="entry name" value="PRK05634.1"/>
    <property type="match status" value="1"/>
</dbReference>
<dbReference type="Proteomes" id="UP000270616">
    <property type="component" value="Unassembled WGS sequence"/>
</dbReference>
<gene>
    <name evidence="3" type="ORF">EDL96_02280</name>
</gene>
<evidence type="ECO:0000256" key="1">
    <source>
        <dbReference type="SAM" id="MobiDB-lite"/>
    </source>
</evidence>
<dbReference type="InterPro" id="IPR035994">
    <property type="entry name" value="Nucleoside_phosphorylase_sf"/>
</dbReference>
<evidence type="ECO:0000259" key="2">
    <source>
        <dbReference type="Pfam" id="PF01048"/>
    </source>
</evidence>
<dbReference type="AlphaFoldDB" id="A0A3N4A085"/>
<comment type="caution">
    <text evidence="3">The sequence shown here is derived from an EMBL/GenBank/DDBJ whole genome shotgun (WGS) entry which is preliminary data.</text>
</comment>
<dbReference type="GO" id="GO:0003824">
    <property type="term" value="F:catalytic activity"/>
    <property type="evidence" value="ECO:0007669"/>
    <property type="project" value="InterPro"/>
</dbReference>
<dbReference type="SUPFAM" id="SSF53167">
    <property type="entry name" value="Purine and uridine phosphorylases"/>
    <property type="match status" value="1"/>
</dbReference>
<dbReference type="InterPro" id="IPR000845">
    <property type="entry name" value="Nucleoside_phosphorylase_d"/>
</dbReference>
<name>A0A3N4A085_9MICC</name>
<sequence length="216" mass="22617">MNRLLVVAAHPAETAHLPAGTDVVLTGIGMSLAAAVTTRAVMERVPDPQDRAELTVVNLGSCGALKSGTDGLFEPSTVINRDVDADLMRAMGSDPADTMALVDLGQVGDGTVLATGDSFMAGGPVRDALAQRADLVDMEGFAVAVACRHLGVPLRMVKHVSDDADAQALNWADRVDISARALAEWFRAYTQSHDQDTDRVTSRSAEPVATQGGHTA</sequence>
<feature type="domain" description="Nucleoside phosphorylase" evidence="2">
    <location>
        <begin position="23"/>
        <end position="184"/>
    </location>
</feature>
<dbReference type="RefSeq" id="WP_123824029.1">
    <property type="nucleotide sequence ID" value="NZ_RKMF01000002.1"/>
</dbReference>
<evidence type="ECO:0000313" key="3">
    <source>
        <dbReference type="EMBL" id="ROZ64808.1"/>
    </source>
</evidence>
<accession>A0A3N4A085</accession>
<dbReference type="EMBL" id="RKMF01000002">
    <property type="protein sequence ID" value="ROZ64808.1"/>
    <property type="molecule type" value="Genomic_DNA"/>
</dbReference>
<reference evidence="3 4" key="1">
    <citation type="submission" date="2018-10" db="EMBL/GenBank/DDBJ databases">
        <title>Kocuria sp. M5W7-7, whole genome shotgun sequence.</title>
        <authorList>
            <person name="Tuo L."/>
        </authorList>
    </citation>
    <scope>NUCLEOTIDE SEQUENCE [LARGE SCALE GENOMIC DNA]</scope>
    <source>
        <strain evidence="3 4">M5W7-7</strain>
    </source>
</reference>
<dbReference type="Gene3D" id="3.40.50.1580">
    <property type="entry name" value="Nucleoside phosphorylase domain"/>
    <property type="match status" value="1"/>
</dbReference>
<proteinExistence type="predicted"/>